<accession>A0A7W8FTY6</accession>
<proteinExistence type="predicted"/>
<comment type="caution">
    <text evidence="1">The sequence shown here is derived from an EMBL/GenBank/DDBJ whole genome shotgun (WGS) entry which is preliminary data.</text>
</comment>
<sequence length="74" mass="8588">MVLNTTKYEKYCSLKQLQQFQKINFFAKKGLTAFGMSFTIESKPTHNFIWNIIKRDRGTGPMTSSNPQHELGRC</sequence>
<dbReference type="Proteomes" id="UP000525923">
    <property type="component" value="Unassembled WGS sequence"/>
</dbReference>
<evidence type="ECO:0000313" key="2">
    <source>
        <dbReference type="Proteomes" id="UP000525923"/>
    </source>
</evidence>
<reference evidence="1 2" key="1">
    <citation type="submission" date="2020-08" db="EMBL/GenBank/DDBJ databases">
        <title>Genomic Encyclopedia of Type Strains, Phase IV (KMG-IV): sequencing the most valuable type-strain genomes for metagenomic binning, comparative biology and taxonomic classification.</title>
        <authorList>
            <person name="Goeker M."/>
        </authorList>
    </citation>
    <scope>NUCLEOTIDE SEQUENCE [LARGE SCALE GENOMIC DNA]</scope>
    <source>
        <strain evidence="1 2">DSM 15895</strain>
    </source>
</reference>
<evidence type="ECO:0000313" key="1">
    <source>
        <dbReference type="EMBL" id="MBB5180010.1"/>
    </source>
</evidence>
<gene>
    <name evidence="1" type="ORF">HNQ44_001434</name>
</gene>
<protein>
    <submittedName>
        <fullName evidence="1">Uncharacterized protein</fullName>
    </submittedName>
</protein>
<dbReference type="EMBL" id="JACHHE010000003">
    <property type="protein sequence ID" value="MBB5180010.1"/>
    <property type="molecule type" value="Genomic_DNA"/>
</dbReference>
<keyword evidence="2" id="KW-1185">Reference proteome</keyword>
<name>A0A7W8FTY6_9BACL</name>
<dbReference type="AlphaFoldDB" id="A0A7W8FTY6"/>
<organism evidence="1 2">
    <name type="scientific">Planococcus koreensis</name>
    <dbReference type="NCBI Taxonomy" id="112331"/>
    <lineage>
        <taxon>Bacteria</taxon>
        <taxon>Bacillati</taxon>
        <taxon>Bacillota</taxon>
        <taxon>Bacilli</taxon>
        <taxon>Bacillales</taxon>
        <taxon>Caryophanaceae</taxon>
        <taxon>Planococcus</taxon>
    </lineage>
</organism>